<feature type="compositionally biased region" description="Basic and acidic residues" evidence="1">
    <location>
        <begin position="49"/>
        <end position="59"/>
    </location>
</feature>
<accession>A0A7M2WTA8</accession>
<reference evidence="2 3" key="1">
    <citation type="submission" date="2020-10" db="EMBL/GenBank/DDBJ databases">
        <title>Wide distribution of Phycisphaera-like planctomycetes from WD2101 soil group in peatlands and genome analysis of the first cultivated representative.</title>
        <authorList>
            <person name="Dedysh S.N."/>
            <person name="Beletsky A.V."/>
            <person name="Ivanova A."/>
            <person name="Kulichevskaya I.S."/>
            <person name="Suzina N.E."/>
            <person name="Philippov D.A."/>
            <person name="Rakitin A.L."/>
            <person name="Mardanov A.V."/>
            <person name="Ravin N.V."/>
        </authorList>
    </citation>
    <scope>NUCLEOTIDE SEQUENCE [LARGE SCALE GENOMIC DNA]</scope>
    <source>
        <strain evidence="2 3">M1803</strain>
    </source>
</reference>
<evidence type="ECO:0000256" key="1">
    <source>
        <dbReference type="SAM" id="MobiDB-lite"/>
    </source>
</evidence>
<dbReference type="KEGG" id="hbs:IPV69_20855"/>
<dbReference type="RefSeq" id="WP_206291659.1">
    <property type="nucleotide sequence ID" value="NZ_CP063458.1"/>
</dbReference>
<sequence length="59" mass="6847">MEKRQLIDAICKLNPSATLKFLSGFDVPALRQYLEHLNAARQRQPRPVPTDRNRDRMVA</sequence>
<gene>
    <name evidence="2" type="ORF">IPV69_20855</name>
</gene>
<name>A0A7M2WTA8_9BACT</name>
<organism evidence="2 3">
    <name type="scientific">Humisphaera borealis</name>
    <dbReference type="NCBI Taxonomy" id="2807512"/>
    <lineage>
        <taxon>Bacteria</taxon>
        <taxon>Pseudomonadati</taxon>
        <taxon>Planctomycetota</taxon>
        <taxon>Phycisphaerae</taxon>
        <taxon>Tepidisphaerales</taxon>
        <taxon>Tepidisphaeraceae</taxon>
        <taxon>Humisphaera</taxon>
    </lineage>
</organism>
<protein>
    <submittedName>
        <fullName evidence="2">Uncharacterized protein</fullName>
    </submittedName>
</protein>
<feature type="region of interest" description="Disordered" evidence="1">
    <location>
        <begin position="38"/>
        <end position="59"/>
    </location>
</feature>
<proteinExistence type="predicted"/>
<dbReference type="AlphaFoldDB" id="A0A7M2WTA8"/>
<dbReference type="Proteomes" id="UP000593765">
    <property type="component" value="Chromosome"/>
</dbReference>
<dbReference type="EMBL" id="CP063458">
    <property type="protein sequence ID" value="QOV88663.1"/>
    <property type="molecule type" value="Genomic_DNA"/>
</dbReference>
<evidence type="ECO:0000313" key="3">
    <source>
        <dbReference type="Proteomes" id="UP000593765"/>
    </source>
</evidence>
<keyword evidence="3" id="KW-1185">Reference proteome</keyword>
<evidence type="ECO:0000313" key="2">
    <source>
        <dbReference type="EMBL" id="QOV88663.1"/>
    </source>
</evidence>